<comment type="pathway">
    <text evidence="2">Cell wall biogenesis; peptidoglycan biosynthesis.</text>
</comment>
<evidence type="ECO:0000256" key="8">
    <source>
        <dbReference type="ARBA" id="ARBA00049902"/>
    </source>
</evidence>
<dbReference type="GO" id="GO:0032153">
    <property type="term" value="C:cell division site"/>
    <property type="evidence" value="ECO:0007669"/>
    <property type="project" value="TreeGrafter"/>
</dbReference>
<name>A0A1D8G084_9ACTN</name>
<dbReference type="EMBL" id="CP017316">
    <property type="protein sequence ID" value="AOT58864.1"/>
    <property type="molecule type" value="Genomic_DNA"/>
</dbReference>
<dbReference type="RefSeq" id="WP_031131545.1">
    <property type="nucleotide sequence ID" value="NZ_CP017316.1"/>
</dbReference>
<dbReference type="Proteomes" id="UP000095349">
    <property type="component" value="Chromosome"/>
</dbReference>
<feature type="transmembrane region" description="Helical" evidence="9">
    <location>
        <begin position="334"/>
        <end position="352"/>
    </location>
</feature>
<dbReference type="PANTHER" id="PTHR30474">
    <property type="entry name" value="CELL CYCLE PROTEIN"/>
    <property type="match status" value="1"/>
</dbReference>
<accession>A0A1D8G084</accession>
<sequence length="400" mass="42301">MPADNSFSVPSYGPEPGGVWARLTARDSLVRRLDWPLMFSALALSLVGALLVWSATRNRTELTQGDPYSFLLKHLLNTSIGIALMIGVIWLGHRTLRGAVPFLYALSVVLVLLVLTPLGATINGAHAWIVLGGGFSLQPSEFVKVTIILGMAMLLAARVDAGDQVHPDHRTVAKALLLAVVPMAIVMLMPDLGSVMVMVVIVLGVLLASGASNRWVFGLIGAGVAGAVLVAMLGVLDEYQLNRFAAFANPDLDPAGVGYNTNQARIAVGSGGLYGAGLFNGHQTTGQFVPEQQTDFIFTVAGEELGFIGAGTIIALLGLVMWRACRIARETTELYGTIVAAGIIAWFAFQSFENIGMTLGIMPVAGLPLPFVSYGGSSMFAVWIAIGLLQSIRSQRPIAA</sequence>
<evidence type="ECO:0000313" key="11">
    <source>
        <dbReference type="Proteomes" id="UP000095349"/>
    </source>
</evidence>
<reference evidence="10 11" key="1">
    <citation type="submission" date="2016-09" db="EMBL/GenBank/DDBJ databases">
        <title>Streptomyces rubrolavendulae MJM4426 Genome sequencing and assembly.</title>
        <authorList>
            <person name="Kim J.-G."/>
        </authorList>
    </citation>
    <scope>NUCLEOTIDE SEQUENCE [LARGE SCALE GENOMIC DNA]</scope>
    <source>
        <strain evidence="10 11">MJM4426</strain>
    </source>
</reference>
<dbReference type="GO" id="GO:0008360">
    <property type="term" value="P:regulation of cell shape"/>
    <property type="evidence" value="ECO:0007669"/>
    <property type="project" value="UniProtKB-KW"/>
</dbReference>
<dbReference type="InterPro" id="IPR011923">
    <property type="entry name" value="RodA/MrdB"/>
</dbReference>
<evidence type="ECO:0000256" key="9">
    <source>
        <dbReference type="SAM" id="Phobius"/>
    </source>
</evidence>
<dbReference type="PROSITE" id="PS00428">
    <property type="entry name" value="FTSW_RODA_SPOVE"/>
    <property type="match status" value="1"/>
</dbReference>
<comment type="catalytic activity">
    <reaction evidence="8">
        <text>[GlcNAc-(1-&gt;4)-Mur2Ac(oyl-L-Ala-gamma-D-Glu-L-Lys-D-Ala-D-Ala)](n)-di-trans,octa-cis-undecaprenyl diphosphate + beta-D-GlcNAc-(1-&gt;4)-Mur2Ac(oyl-L-Ala-gamma-D-Glu-L-Lys-D-Ala-D-Ala)-di-trans,octa-cis-undecaprenyl diphosphate = [GlcNAc-(1-&gt;4)-Mur2Ac(oyl-L-Ala-gamma-D-Glu-L-Lys-D-Ala-D-Ala)](n+1)-di-trans,octa-cis-undecaprenyl diphosphate + di-trans,octa-cis-undecaprenyl diphosphate + H(+)</text>
        <dbReference type="Rhea" id="RHEA:23708"/>
        <dbReference type="Rhea" id="RHEA-COMP:9602"/>
        <dbReference type="Rhea" id="RHEA-COMP:9603"/>
        <dbReference type="ChEBI" id="CHEBI:15378"/>
        <dbReference type="ChEBI" id="CHEBI:58405"/>
        <dbReference type="ChEBI" id="CHEBI:60033"/>
        <dbReference type="ChEBI" id="CHEBI:78435"/>
        <dbReference type="EC" id="2.4.99.28"/>
    </reaction>
</comment>
<dbReference type="InterPro" id="IPR001182">
    <property type="entry name" value="FtsW/RodA"/>
</dbReference>
<feature type="transmembrane region" description="Helical" evidence="9">
    <location>
        <begin position="75"/>
        <end position="92"/>
    </location>
</feature>
<dbReference type="PANTHER" id="PTHR30474:SF14">
    <property type="entry name" value="CELL CYCLE PROTEIN"/>
    <property type="match status" value="1"/>
</dbReference>
<dbReference type="GO" id="GO:0005886">
    <property type="term" value="C:plasma membrane"/>
    <property type="evidence" value="ECO:0007669"/>
    <property type="project" value="TreeGrafter"/>
</dbReference>
<dbReference type="GO" id="GO:0015648">
    <property type="term" value="F:lipid-linked peptidoglycan transporter activity"/>
    <property type="evidence" value="ECO:0007669"/>
    <property type="project" value="TreeGrafter"/>
</dbReference>
<dbReference type="PATRIC" id="fig|285473.5.peg.1747"/>
<keyword evidence="5 9" id="KW-1133">Transmembrane helix</keyword>
<dbReference type="OrthoDB" id="9768187at2"/>
<feature type="transmembrane region" description="Helical" evidence="9">
    <location>
        <begin position="35"/>
        <end position="55"/>
    </location>
</feature>
<evidence type="ECO:0000256" key="7">
    <source>
        <dbReference type="ARBA" id="ARBA00044770"/>
    </source>
</evidence>
<dbReference type="NCBIfam" id="TIGR02210">
    <property type="entry name" value="rodA_shape"/>
    <property type="match status" value="1"/>
</dbReference>
<evidence type="ECO:0000256" key="1">
    <source>
        <dbReference type="ARBA" id="ARBA00004141"/>
    </source>
</evidence>
<proteinExistence type="predicted"/>
<feature type="transmembrane region" description="Helical" evidence="9">
    <location>
        <begin position="216"/>
        <end position="236"/>
    </location>
</feature>
<evidence type="ECO:0000256" key="6">
    <source>
        <dbReference type="ARBA" id="ARBA00023136"/>
    </source>
</evidence>
<dbReference type="KEGG" id="srn:A4G23_01685"/>
<feature type="transmembrane region" description="Helical" evidence="9">
    <location>
        <begin position="305"/>
        <end position="322"/>
    </location>
</feature>
<feature type="transmembrane region" description="Helical" evidence="9">
    <location>
        <begin position="99"/>
        <end position="122"/>
    </location>
</feature>
<keyword evidence="6 9" id="KW-0472">Membrane</keyword>
<evidence type="ECO:0000256" key="4">
    <source>
        <dbReference type="ARBA" id="ARBA00022960"/>
    </source>
</evidence>
<evidence type="ECO:0000256" key="5">
    <source>
        <dbReference type="ARBA" id="ARBA00022989"/>
    </source>
</evidence>
<gene>
    <name evidence="10" type="primary">ftsW_2</name>
    <name evidence="10" type="ORF">A4G23_01685</name>
</gene>
<feature type="transmembrane region" description="Helical" evidence="9">
    <location>
        <begin position="372"/>
        <end position="389"/>
    </location>
</feature>
<comment type="subcellular location">
    <subcellularLocation>
        <location evidence="1">Membrane</location>
        <topology evidence="1">Multi-pass membrane protein</topology>
    </subcellularLocation>
</comment>
<dbReference type="GeneID" id="91403253"/>
<evidence type="ECO:0000256" key="3">
    <source>
        <dbReference type="ARBA" id="ARBA00022692"/>
    </source>
</evidence>
<evidence type="ECO:0000256" key="2">
    <source>
        <dbReference type="ARBA" id="ARBA00004752"/>
    </source>
</evidence>
<dbReference type="EC" id="2.4.99.28" evidence="7"/>
<keyword evidence="4" id="KW-0133">Cell shape</keyword>
<dbReference type="GO" id="GO:0008955">
    <property type="term" value="F:peptidoglycan glycosyltransferase activity"/>
    <property type="evidence" value="ECO:0007669"/>
    <property type="project" value="UniProtKB-EC"/>
</dbReference>
<dbReference type="STRING" id="285473.A4G23_01685"/>
<keyword evidence="11" id="KW-1185">Reference proteome</keyword>
<evidence type="ECO:0000313" key="10">
    <source>
        <dbReference type="EMBL" id="AOT58864.1"/>
    </source>
</evidence>
<dbReference type="InterPro" id="IPR018365">
    <property type="entry name" value="Cell_cycle_FtsW-rel_CS"/>
</dbReference>
<feature type="transmembrane region" description="Helical" evidence="9">
    <location>
        <begin position="195"/>
        <end position="211"/>
    </location>
</feature>
<keyword evidence="3 9" id="KW-0812">Transmembrane</keyword>
<dbReference type="Pfam" id="PF01098">
    <property type="entry name" value="FTSW_RODA_SPOVE"/>
    <property type="match status" value="1"/>
</dbReference>
<dbReference type="AlphaFoldDB" id="A0A1D8G084"/>
<dbReference type="GO" id="GO:0051301">
    <property type="term" value="P:cell division"/>
    <property type="evidence" value="ECO:0007669"/>
    <property type="project" value="InterPro"/>
</dbReference>
<organism evidence="10 11">
    <name type="scientific">Streptomyces rubrolavendulae</name>
    <dbReference type="NCBI Taxonomy" id="285473"/>
    <lineage>
        <taxon>Bacteria</taxon>
        <taxon>Bacillati</taxon>
        <taxon>Actinomycetota</taxon>
        <taxon>Actinomycetes</taxon>
        <taxon>Kitasatosporales</taxon>
        <taxon>Streptomycetaceae</taxon>
        <taxon>Streptomyces</taxon>
    </lineage>
</organism>
<protein>
    <recommendedName>
        <fullName evidence="7">peptidoglycan glycosyltransferase</fullName>
        <ecNumber evidence="7">2.4.99.28</ecNumber>
    </recommendedName>
</protein>